<dbReference type="PROSITE" id="PS00165">
    <property type="entry name" value="DEHYDRATASE_SER_THR"/>
    <property type="match status" value="1"/>
</dbReference>
<dbReference type="KEGG" id="zmk:HG535_0B00160"/>
<dbReference type="GO" id="GO:0005737">
    <property type="term" value="C:cytoplasm"/>
    <property type="evidence" value="ECO:0007669"/>
    <property type="project" value="UniProtKB-SubCell"/>
</dbReference>
<dbReference type="EC" id="4.3.1.17" evidence="5"/>
<evidence type="ECO:0000256" key="10">
    <source>
        <dbReference type="ARBA" id="ARBA00049406"/>
    </source>
</evidence>
<reference evidence="12 13" key="1">
    <citation type="submission" date="2020-07" db="EMBL/GenBank/DDBJ databases">
        <title>The yeast mating-type switching endonuclease HO is a domesticated member of an unorthodox homing genetic element family.</title>
        <authorList>
            <person name="Coughlan A.Y."/>
            <person name="Lombardi L."/>
            <person name="Braun-Galleani S."/>
            <person name="Martos A.R."/>
            <person name="Galeote V."/>
            <person name="Bigey F."/>
            <person name="Dequin S."/>
            <person name="Byrne K.P."/>
            <person name="Wolfe K.H."/>
        </authorList>
    </citation>
    <scope>NUCLEOTIDE SEQUENCE [LARGE SCALE GENOMIC DNA]</scope>
    <source>
        <strain evidence="12 13">NRRL Y-6702</strain>
    </source>
</reference>
<dbReference type="EMBL" id="CP058605">
    <property type="protein sequence ID" value="QLG70979.1"/>
    <property type="molecule type" value="Genomic_DNA"/>
</dbReference>
<dbReference type="Pfam" id="PF00291">
    <property type="entry name" value="PALP"/>
    <property type="match status" value="1"/>
</dbReference>
<dbReference type="GO" id="GO:0006565">
    <property type="term" value="P:L-serine catabolic process"/>
    <property type="evidence" value="ECO:0007669"/>
    <property type="project" value="TreeGrafter"/>
</dbReference>
<dbReference type="GO" id="GO:0030170">
    <property type="term" value="F:pyridoxal phosphate binding"/>
    <property type="evidence" value="ECO:0007669"/>
    <property type="project" value="InterPro"/>
</dbReference>
<feature type="domain" description="Tryptophan synthase beta chain-like PALP" evidence="11">
    <location>
        <begin position="5"/>
        <end position="319"/>
    </location>
</feature>
<evidence type="ECO:0000256" key="9">
    <source>
        <dbReference type="ARBA" id="ARBA00023239"/>
    </source>
</evidence>
<evidence type="ECO:0000256" key="2">
    <source>
        <dbReference type="ARBA" id="ARBA00004496"/>
    </source>
</evidence>
<comment type="catalytic activity">
    <reaction evidence="10">
        <text>L-serine = pyruvate + NH4(+)</text>
        <dbReference type="Rhea" id="RHEA:19169"/>
        <dbReference type="ChEBI" id="CHEBI:15361"/>
        <dbReference type="ChEBI" id="CHEBI:28938"/>
        <dbReference type="ChEBI" id="CHEBI:33384"/>
        <dbReference type="EC" id="4.3.1.17"/>
    </reaction>
</comment>
<dbReference type="PANTHER" id="PTHR48078:SF2">
    <property type="entry name" value="CATABOLIC L-SERINE_THREONINE DEHYDRATASE"/>
    <property type="match status" value="1"/>
</dbReference>
<dbReference type="InterPro" id="IPR001926">
    <property type="entry name" value="TrpB-like_PALP"/>
</dbReference>
<dbReference type="InterPro" id="IPR000634">
    <property type="entry name" value="Ser/Thr_deHydtase_PyrdxlP-BS"/>
</dbReference>
<dbReference type="Proteomes" id="UP000509704">
    <property type="component" value="Chromosome 2"/>
</dbReference>
<evidence type="ECO:0000256" key="5">
    <source>
        <dbReference type="ARBA" id="ARBA00012093"/>
    </source>
</evidence>
<comment type="similarity">
    <text evidence="4">Belongs to the serine/threonine dehydratase family.</text>
</comment>
<evidence type="ECO:0000259" key="11">
    <source>
        <dbReference type="Pfam" id="PF00291"/>
    </source>
</evidence>
<dbReference type="OrthoDB" id="7773036at2759"/>
<evidence type="ECO:0000256" key="8">
    <source>
        <dbReference type="ARBA" id="ARBA00022898"/>
    </source>
</evidence>
<dbReference type="GO" id="GO:0004794">
    <property type="term" value="F:threonine deaminase activity"/>
    <property type="evidence" value="ECO:0007669"/>
    <property type="project" value="TreeGrafter"/>
</dbReference>
<protein>
    <recommendedName>
        <fullName evidence="5">L-serine ammonia-lyase</fullName>
        <ecNumber evidence="5">4.3.1.17</ecNumber>
    </recommendedName>
</protein>
<dbReference type="GeneID" id="59234640"/>
<dbReference type="CDD" id="cd06448">
    <property type="entry name" value="L-Ser-dehyd"/>
    <property type="match status" value="1"/>
</dbReference>
<keyword evidence="8" id="KW-0663">Pyridoxal phosphate</keyword>
<evidence type="ECO:0000256" key="3">
    <source>
        <dbReference type="ARBA" id="ARBA00004742"/>
    </source>
</evidence>
<dbReference type="GO" id="GO:0006567">
    <property type="term" value="P:L-threonine catabolic process"/>
    <property type="evidence" value="ECO:0007669"/>
    <property type="project" value="TreeGrafter"/>
</dbReference>
<dbReference type="Gene3D" id="3.40.50.1100">
    <property type="match status" value="2"/>
</dbReference>
<dbReference type="GO" id="GO:0009097">
    <property type="term" value="P:isoleucine biosynthetic process"/>
    <property type="evidence" value="ECO:0007669"/>
    <property type="project" value="TreeGrafter"/>
</dbReference>
<evidence type="ECO:0000256" key="6">
    <source>
        <dbReference type="ARBA" id="ARBA00022432"/>
    </source>
</evidence>
<keyword evidence="13" id="KW-1185">Reference proteome</keyword>
<keyword evidence="7" id="KW-0963">Cytoplasm</keyword>
<dbReference type="InterPro" id="IPR036052">
    <property type="entry name" value="TrpB-like_PALP_sf"/>
</dbReference>
<dbReference type="GO" id="GO:0003941">
    <property type="term" value="F:L-serine ammonia-lyase activity"/>
    <property type="evidence" value="ECO:0007669"/>
    <property type="project" value="UniProtKB-EC"/>
</dbReference>
<dbReference type="PANTHER" id="PTHR48078">
    <property type="entry name" value="THREONINE DEHYDRATASE, MITOCHONDRIAL-RELATED"/>
    <property type="match status" value="1"/>
</dbReference>
<dbReference type="AlphaFoldDB" id="A0A7H9AYX0"/>
<keyword evidence="9" id="KW-0456">Lyase</keyword>
<sequence length="339" mass="36361">MPSLYNKTPLVQQTFTDGESDSPQFFIKSEFSQPGGSFKSRGIGYLISKSAARIEEGSGKPPHVYCSSGGNAGLAAATASEILSLPCTVVVPRTTKESMISKIRDRGAEVIVKGSHWKEADFHLCESIIKSAEGSKHVPIYVHPFDNSEIWDGHSSIVDEIIESLKSEHIDLDRLKGIVCSVGGGGLFNGVIRGLERHNLAHQVPVVAVETKGCDVLNASLRAGHQVTLEKITSVASSLGSVYTPKETFDYATKYNTKSVVLDDIAVLETCLKYAQSNNVAVEPACGASIHLAYNPDILEHALGTSLKKYDVIVVIACGGSAVTTEEVSRTLSVLKNEK</sequence>
<evidence type="ECO:0000313" key="12">
    <source>
        <dbReference type="EMBL" id="QLG70979.1"/>
    </source>
</evidence>
<accession>A0A7H9AYX0</accession>
<evidence type="ECO:0000256" key="7">
    <source>
        <dbReference type="ARBA" id="ARBA00022490"/>
    </source>
</evidence>
<comment type="subcellular location">
    <subcellularLocation>
        <location evidence="2">Cytoplasm</location>
    </subcellularLocation>
</comment>
<dbReference type="RefSeq" id="XP_037142707.1">
    <property type="nucleotide sequence ID" value="XM_037286812.1"/>
</dbReference>
<name>A0A7H9AYX0_ZYGMR</name>
<proteinExistence type="inferred from homology"/>
<dbReference type="FunFam" id="3.40.50.1100:FF:000040">
    <property type="entry name" value="L-serine dehydratase, putative"/>
    <property type="match status" value="1"/>
</dbReference>
<gene>
    <name evidence="12" type="ORF">HG535_0B00160</name>
</gene>
<dbReference type="GO" id="GO:0006094">
    <property type="term" value="P:gluconeogenesis"/>
    <property type="evidence" value="ECO:0007669"/>
    <property type="project" value="UniProtKB-KW"/>
</dbReference>
<evidence type="ECO:0000256" key="1">
    <source>
        <dbReference type="ARBA" id="ARBA00001933"/>
    </source>
</evidence>
<comment type="cofactor">
    <cofactor evidence="1">
        <name>pyridoxal 5'-phosphate</name>
        <dbReference type="ChEBI" id="CHEBI:597326"/>
    </cofactor>
</comment>
<dbReference type="InterPro" id="IPR050147">
    <property type="entry name" value="Ser/Thr_Dehydratase"/>
</dbReference>
<evidence type="ECO:0000313" key="13">
    <source>
        <dbReference type="Proteomes" id="UP000509704"/>
    </source>
</evidence>
<keyword evidence="6" id="KW-0312">Gluconeogenesis</keyword>
<organism evidence="12 13">
    <name type="scientific">Zygotorulaspora mrakii</name>
    <name type="common">Zygosaccharomyces mrakii</name>
    <dbReference type="NCBI Taxonomy" id="42260"/>
    <lineage>
        <taxon>Eukaryota</taxon>
        <taxon>Fungi</taxon>
        <taxon>Dikarya</taxon>
        <taxon>Ascomycota</taxon>
        <taxon>Saccharomycotina</taxon>
        <taxon>Saccharomycetes</taxon>
        <taxon>Saccharomycetales</taxon>
        <taxon>Saccharomycetaceae</taxon>
        <taxon>Zygotorulaspora</taxon>
    </lineage>
</organism>
<dbReference type="SUPFAM" id="SSF53686">
    <property type="entry name" value="Tryptophan synthase beta subunit-like PLP-dependent enzymes"/>
    <property type="match status" value="1"/>
</dbReference>
<evidence type="ECO:0000256" key="4">
    <source>
        <dbReference type="ARBA" id="ARBA00010869"/>
    </source>
</evidence>
<comment type="pathway">
    <text evidence="3">Carbohydrate biosynthesis; gluconeogenesis.</text>
</comment>